<name>A0ABP9LJR7_9GAMM</name>
<evidence type="ECO:0000313" key="3">
    <source>
        <dbReference type="Proteomes" id="UP001501083"/>
    </source>
</evidence>
<keyword evidence="3" id="KW-1185">Reference proteome</keyword>
<organism evidence="2 3">
    <name type="scientific">Lysobacter panacisoli</name>
    <dbReference type="NCBI Taxonomy" id="1255263"/>
    <lineage>
        <taxon>Bacteria</taxon>
        <taxon>Pseudomonadati</taxon>
        <taxon>Pseudomonadota</taxon>
        <taxon>Gammaproteobacteria</taxon>
        <taxon>Lysobacterales</taxon>
        <taxon>Lysobacteraceae</taxon>
        <taxon>Lysobacter</taxon>
    </lineage>
</organism>
<feature type="region of interest" description="Disordered" evidence="1">
    <location>
        <begin position="92"/>
        <end position="114"/>
    </location>
</feature>
<evidence type="ECO:0000313" key="2">
    <source>
        <dbReference type="EMBL" id="GAA5077639.1"/>
    </source>
</evidence>
<comment type="caution">
    <text evidence="2">The sequence shown here is derived from an EMBL/GenBank/DDBJ whole genome shotgun (WGS) entry which is preliminary data.</text>
</comment>
<evidence type="ECO:0000256" key="1">
    <source>
        <dbReference type="SAM" id="MobiDB-lite"/>
    </source>
</evidence>
<dbReference type="Proteomes" id="UP001501083">
    <property type="component" value="Unassembled WGS sequence"/>
</dbReference>
<accession>A0ABP9LJR7</accession>
<gene>
    <name evidence="2" type="ORF">GCM10025759_23790</name>
</gene>
<reference evidence="3" key="1">
    <citation type="journal article" date="2019" name="Int. J. Syst. Evol. Microbiol.">
        <title>The Global Catalogue of Microorganisms (GCM) 10K type strain sequencing project: providing services to taxonomists for standard genome sequencing and annotation.</title>
        <authorList>
            <consortium name="The Broad Institute Genomics Platform"/>
            <consortium name="The Broad Institute Genome Sequencing Center for Infectious Disease"/>
            <person name="Wu L."/>
            <person name="Ma J."/>
        </authorList>
    </citation>
    <scope>NUCLEOTIDE SEQUENCE [LARGE SCALE GENOMIC DNA]</scope>
    <source>
        <strain evidence="3">JCM 19212</strain>
    </source>
</reference>
<protein>
    <submittedName>
        <fullName evidence="2">Uncharacterized protein</fullName>
    </submittedName>
</protein>
<proteinExistence type="predicted"/>
<dbReference type="EMBL" id="BAABKY010000002">
    <property type="protein sequence ID" value="GAA5077639.1"/>
    <property type="molecule type" value="Genomic_DNA"/>
</dbReference>
<sequence>MRNATLQGIREDRGMAKRRAVSIPPVALPSWPGPRHVDRIDAGLRALTGGQREALIASVARAIDQYLAATLCAGRIHDGLEAALDEVLRHAVPGAGQPHGAGRDSLTGPLRRAA</sequence>